<dbReference type="EMBL" id="CP006877">
    <property type="protein sequence ID" value="AJD42259.1"/>
    <property type="molecule type" value="Genomic_DNA"/>
</dbReference>
<evidence type="ECO:0000313" key="2">
    <source>
        <dbReference type="EMBL" id="AJD42259.1"/>
    </source>
</evidence>
<feature type="compositionally biased region" description="Basic and acidic residues" evidence="1">
    <location>
        <begin position="39"/>
        <end position="50"/>
    </location>
</feature>
<evidence type="ECO:0000313" key="3">
    <source>
        <dbReference type="Proteomes" id="UP000031368"/>
    </source>
</evidence>
<dbReference type="AlphaFoldDB" id="A0A0B4X2H1"/>
<gene>
    <name evidence="2" type="ORF">RGR602_CH02942</name>
</gene>
<name>A0A0B4X2H1_9HYPH</name>
<feature type="region of interest" description="Disordered" evidence="1">
    <location>
        <begin position="39"/>
        <end position="59"/>
    </location>
</feature>
<dbReference type="Proteomes" id="UP000031368">
    <property type="component" value="Chromosome"/>
</dbReference>
<dbReference type="HOGENOM" id="CLU_1925880_0_0_5"/>
<protein>
    <submittedName>
        <fullName evidence="2">Small GTPase superfamily Rab type protein</fullName>
    </submittedName>
</protein>
<evidence type="ECO:0000256" key="1">
    <source>
        <dbReference type="SAM" id="MobiDB-lite"/>
    </source>
</evidence>
<reference evidence="2 3" key="1">
    <citation type="submission" date="2013-11" db="EMBL/GenBank/DDBJ databases">
        <title>Complete genome sequence of Rhizobium gallicum bv. gallicum R602.</title>
        <authorList>
            <person name="Bustos P."/>
            <person name="Santamaria R.I."/>
            <person name="Lozano L."/>
            <person name="Acosta J.L."/>
            <person name="Ormeno-Orrillo E."/>
            <person name="Rogel M.A."/>
            <person name="Romero D."/>
            <person name="Cevallos M.A."/>
            <person name="Martinez-Romero E."/>
            <person name="Gonzalez V."/>
        </authorList>
    </citation>
    <scope>NUCLEOTIDE SEQUENCE [LARGE SCALE GENOMIC DNA]</scope>
    <source>
        <strain evidence="2 3">R602</strain>
    </source>
</reference>
<accession>A0A0B4X2H1</accession>
<dbReference type="KEGG" id="rga:RGR602_CH02942"/>
<sequence length="131" mass="15079">MRSQDIAKKDLHVGWVRCRKDESGPQVCAKHLFRYLPDHGGSENRQEDCRTPGQNRGSDFVGFGRRRRYRLIPRQQCAGCDRARACRRWNPRRYSCRGAHSARAGRGRIRRYAVCIAVQQIRPGRSVGNIG</sequence>
<keyword evidence="3" id="KW-1185">Reference proteome</keyword>
<proteinExistence type="predicted"/>
<organism evidence="2 3">
    <name type="scientific">Rhizobium gallicum bv. gallicum R602sp</name>
    <dbReference type="NCBI Taxonomy" id="1041138"/>
    <lineage>
        <taxon>Bacteria</taxon>
        <taxon>Pseudomonadati</taxon>
        <taxon>Pseudomonadota</taxon>
        <taxon>Alphaproteobacteria</taxon>
        <taxon>Hyphomicrobiales</taxon>
        <taxon>Rhizobiaceae</taxon>
        <taxon>Rhizobium/Agrobacterium group</taxon>
        <taxon>Rhizobium</taxon>
    </lineage>
</organism>